<sequence>MGNSKSQLDISYNEHSGNIPEYTTNAKPGSNKEKAKSQRLSNKKRSQAARQSKIKDKRGMKQVEKGEMYTQNIEGEQRQQPSSALSTSHQPQQKENEQTSTPMKIQVRRKRHNFRVSTHSNSDKSIKSDCLAESSVEPKEETILSQSPMSNKTEQTCPNSIDRSVSASKKDVCPKPSPIDIMDFDTMLENIDDCQKENLPCKKLQDEFDDAADDQMEQVAEENTHEPLVSDSGIGSLQTNFKSLEQEWASSSIHREIHDLQPNNEKEKSQEDFSDDEKASLGDLDKPDRQEELFELDQIIDQNLNELHSSFRSLEQEWENTSHHNSVHSGRRHREQEGDGHDYEDLCDKEFDEYSEHGDDIIEGDLDVEFDRMMLEFETEENIDDLSRKTPLPKIQEENDEDEDSEVNEEEEASDREEIAKESNGENDNEDDQSLGNSSLFSQSDCSDYNSLGPESVSGKSYGTSIGGGMSVSGIISVSDLSLTPSTYEIVKQRKSITTSLSRSSSRKSVKSIKPSANNAFETLPRHLIKSSLLRQAATTLRDERFLSRRITKLGAIYAAKVHVSDFVYLDTKMKKDAEANEAKKTSLEAHMPTSADFADGENVDSITIDSFEIFEKCVLELCGIRMVGFDDEEDIDDNEDESIDGNLDNGDQTQETSPDTVDAEEDQEVEEEEQEDIEPLERKIPLSDGARALYSLGKYCQKSEWDDDAIEFYKHALYLFFLHVGVEEPRLLDNSDDCDGFFYVKAAEDCVNETTIEISHYIGNIFSKMGDIHGKFKEKNDALRAYRASEVFWRKYLSDIHVENGILTDEILKAVEALALTFNRIGGVYTAKGELDAALDSLHEGLQIQIDILGGEHIEIAKTLHNIGVCHRHNDDWDHALEYYIKAYKIFEKNLGREHLDTVRTLHNIGGVYRRKREYSKAMECFREVLVVRRKALGDDHPSVSITLVSMAAVLRRSGKKEEANKFYAAAVH</sequence>
<feature type="compositionally biased region" description="Polar residues" evidence="4">
    <location>
        <begin position="1"/>
        <end position="28"/>
    </location>
</feature>
<keyword evidence="1" id="KW-0677">Repeat</keyword>
<dbReference type="EMBL" id="BLLK01000062">
    <property type="protein sequence ID" value="GFH59211.1"/>
    <property type="molecule type" value="Genomic_DNA"/>
</dbReference>
<comment type="caution">
    <text evidence="5">The sequence shown here is derived from an EMBL/GenBank/DDBJ whole genome shotgun (WGS) entry which is preliminary data.</text>
</comment>
<dbReference type="Gene3D" id="1.25.40.10">
    <property type="entry name" value="Tetratricopeptide repeat domain"/>
    <property type="match status" value="1"/>
</dbReference>
<evidence type="ECO:0000256" key="2">
    <source>
        <dbReference type="ARBA" id="ARBA00022803"/>
    </source>
</evidence>
<dbReference type="InterPro" id="IPR019734">
    <property type="entry name" value="TPR_rpt"/>
</dbReference>
<feature type="repeat" description="TPR" evidence="3">
    <location>
        <begin position="904"/>
        <end position="937"/>
    </location>
</feature>
<evidence type="ECO:0000256" key="3">
    <source>
        <dbReference type="PROSITE-ProRule" id="PRU00339"/>
    </source>
</evidence>
<dbReference type="PANTHER" id="PTHR45641">
    <property type="entry name" value="TETRATRICOPEPTIDE REPEAT PROTEIN (AFU_ORTHOLOGUE AFUA_6G03870)"/>
    <property type="match status" value="1"/>
</dbReference>
<feature type="region of interest" description="Disordered" evidence="4">
    <location>
        <begin position="382"/>
        <end position="447"/>
    </location>
</feature>
<gene>
    <name evidence="5" type="ORF">CTEN210_15687</name>
</gene>
<dbReference type="SUPFAM" id="SSF48452">
    <property type="entry name" value="TPR-like"/>
    <property type="match status" value="2"/>
</dbReference>
<dbReference type="SMART" id="SM00028">
    <property type="entry name" value="TPR"/>
    <property type="match status" value="5"/>
</dbReference>
<feature type="compositionally biased region" description="Basic and acidic residues" evidence="4">
    <location>
        <begin position="53"/>
        <end position="67"/>
    </location>
</feature>
<keyword evidence="2 3" id="KW-0802">TPR repeat</keyword>
<dbReference type="Pfam" id="PF13374">
    <property type="entry name" value="TPR_10"/>
    <property type="match status" value="1"/>
</dbReference>
<evidence type="ECO:0008006" key="7">
    <source>
        <dbReference type="Google" id="ProtNLM"/>
    </source>
</evidence>
<organism evidence="5 6">
    <name type="scientific">Chaetoceros tenuissimus</name>
    <dbReference type="NCBI Taxonomy" id="426638"/>
    <lineage>
        <taxon>Eukaryota</taxon>
        <taxon>Sar</taxon>
        <taxon>Stramenopiles</taxon>
        <taxon>Ochrophyta</taxon>
        <taxon>Bacillariophyta</taxon>
        <taxon>Coscinodiscophyceae</taxon>
        <taxon>Chaetocerotophycidae</taxon>
        <taxon>Chaetocerotales</taxon>
        <taxon>Chaetocerotaceae</taxon>
        <taxon>Chaetoceros</taxon>
    </lineage>
</organism>
<protein>
    <recommendedName>
        <fullName evidence="7">Kinesin light chain</fullName>
    </recommendedName>
</protein>
<dbReference type="InterPro" id="IPR011990">
    <property type="entry name" value="TPR-like_helical_dom_sf"/>
</dbReference>
<feature type="region of interest" description="Disordered" evidence="4">
    <location>
        <begin position="215"/>
        <end position="237"/>
    </location>
</feature>
<feature type="compositionally biased region" description="Acidic residues" evidence="4">
    <location>
        <begin position="398"/>
        <end position="415"/>
    </location>
</feature>
<feature type="compositionally biased region" description="Polar residues" evidence="4">
    <location>
        <begin position="434"/>
        <end position="447"/>
    </location>
</feature>
<feature type="region of interest" description="Disordered" evidence="4">
    <location>
        <begin position="253"/>
        <end position="293"/>
    </location>
</feature>
<proteinExistence type="predicted"/>
<feature type="compositionally biased region" description="Basic and acidic residues" evidence="4">
    <location>
        <begin position="253"/>
        <end position="292"/>
    </location>
</feature>
<evidence type="ECO:0000256" key="4">
    <source>
        <dbReference type="SAM" id="MobiDB-lite"/>
    </source>
</evidence>
<feature type="compositionally biased region" description="Polar residues" evidence="4">
    <location>
        <begin position="143"/>
        <end position="167"/>
    </location>
</feature>
<feature type="repeat" description="TPR" evidence="3">
    <location>
        <begin position="862"/>
        <end position="895"/>
    </location>
</feature>
<feature type="compositionally biased region" description="Polar residues" evidence="4">
    <location>
        <begin position="69"/>
        <end position="91"/>
    </location>
</feature>
<feature type="compositionally biased region" description="Acidic residues" evidence="4">
    <location>
        <begin position="662"/>
        <end position="679"/>
    </location>
</feature>
<dbReference type="PROSITE" id="PS50005">
    <property type="entry name" value="TPR"/>
    <property type="match status" value="3"/>
</dbReference>
<feature type="repeat" description="TPR" evidence="3">
    <location>
        <begin position="820"/>
        <end position="853"/>
    </location>
</feature>
<evidence type="ECO:0000313" key="5">
    <source>
        <dbReference type="EMBL" id="GFH59211.1"/>
    </source>
</evidence>
<dbReference type="Proteomes" id="UP001054902">
    <property type="component" value="Unassembled WGS sequence"/>
</dbReference>
<feature type="region of interest" description="Disordered" evidence="4">
    <location>
        <begin position="635"/>
        <end position="679"/>
    </location>
</feature>
<evidence type="ECO:0000256" key="1">
    <source>
        <dbReference type="ARBA" id="ARBA00022737"/>
    </source>
</evidence>
<accession>A0AAD3D9K9</accession>
<feature type="region of interest" description="Disordered" evidence="4">
    <location>
        <begin position="316"/>
        <end position="345"/>
    </location>
</feature>
<keyword evidence="6" id="KW-1185">Reference proteome</keyword>
<feature type="region of interest" description="Disordered" evidence="4">
    <location>
        <begin position="1"/>
        <end position="177"/>
    </location>
</feature>
<evidence type="ECO:0000313" key="6">
    <source>
        <dbReference type="Proteomes" id="UP001054902"/>
    </source>
</evidence>
<reference evidence="5 6" key="1">
    <citation type="journal article" date="2021" name="Sci. Rep.">
        <title>The genome of the diatom Chaetoceros tenuissimus carries an ancient integrated fragment of an extant virus.</title>
        <authorList>
            <person name="Hongo Y."/>
            <person name="Kimura K."/>
            <person name="Takaki Y."/>
            <person name="Yoshida Y."/>
            <person name="Baba S."/>
            <person name="Kobayashi G."/>
            <person name="Nagasaki K."/>
            <person name="Hano T."/>
            <person name="Tomaru Y."/>
        </authorList>
    </citation>
    <scope>NUCLEOTIDE SEQUENCE [LARGE SCALE GENOMIC DNA]</scope>
    <source>
        <strain evidence="5 6">NIES-3715</strain>
    </source>
</reference>
<dbReference type="Pfam" id="PF13424">
    <property type="entry name" value="TPR_12"/>
    <property type="match status" value="1"/>
</dbReference>
<feature type="compositionally biased region" description="Basic and acidic residues" evidence="4">
    <location>
        <begin position="334"/>
        <end position="345"/>
    </location>
</feature>
<name>A0AAD3D9K9_9STRA</name>
<feature type="compositionally biased region" description="Polar residues" evidence="4">
    <location>
        <begin position="650"/>
        <end position="660"/>
    </location>
</feature>
<dbReference type="AlphaFoldDB" id="A0AAD3D9K9"/>
<dbReference type="PANTHER" id="PTHR45641:SF19">
    <property type="entry name" value="NEPHROCYSTIN-3"/>
    <property type="match status" value="1"/>
</dbReference>
<feature type="compositionally biased region" description="Acidic residues" evidence="4">
    <location>
        <begin position="635"/>
        <end position="644"/>
    </location>
</feature>